<accession>A0ABV8MWB7</accession>
<gene>
    <name evidence="2" type="ORF">ACFOW7_18190</name>
</gene>
<dbReference type="RefSeq" id="WP_378167021.1">
    <property type="nucleotide sequence ID" value="NZ_JBHSBU010000001.1"/>
</dbReference>
<sequence>MIHGLLRLALLSALGSAALASGPGFAHPLFEYNWPSQTEWPQTAAGEWQLLPAQAELSLRFAIHRQLIGHPETAPMLPIPAEDPAIKRWLTLRERLGASGPARLGSIEASAAKADLLWQVDWNRYRCSNHAFRLASETLEARAASHPEQRWLLEWIRGQDTVFASCERERQTFPALPKDAPDWLRDDRAYQEAAASFYSQPDEATIAAFTAIAADRDSPWRDWADFLIARTLARQIGLPRDLRATVEPAEDAEHEAAIRQKLEAHLTRLLADPARKSVHGAADELLGNLRGRADPLARAEAFAAWADQADLGPNRRQWLIDLQILASQVDRPQSQMPWWLGGLQSGRRDPQHPGWLLRDLNDAVYGFELRDRVAEIKRLMNEAESSPPSYDPSAKDYSELLQRASNVAADHPLAPAITFQRAQLLRFLDDRKGAWDESEQLLKRQGTRPWFIASRNLLARLRSASSPDLVSALPEMTRQAVGVRYEDDSDRLFWHRPEDRPAEYAQQRLLPRDTVQLFNFYLPLDQWLMALEKGRWDELARRELTGVLWLRAWLLGREDLAGKLAPAVRAVYPEAEAQWKRAEAASEPAERRLAEAVAILRLPALSPVLHGGFFRDSQAADEIGSMSRWRWWWANEPGGWRPDLAPTGELPCPSEPPGGLPIWVDSSLRASACGEQRKLTALGNGTEVLGRIVIDWVQAHPDDPEAPQMLHLVVRATRYGPSAPKESQRAFRLLHKRYPQSEWAKKTPHHY</sequence>
<organism evidence="2 3">
    <name type="scientific">Chitinimonas lacunae</name>
    <dbReference type="NCBI Taxonomy" id="1963018"/>
    <lineage>
        <taxon>Bacteria</taxon>
        <taxon>Pseudomonadati</taxon>
        <taxon>Pseudomonadota</taxon>
        <taxon>Betaproteobacteria</taxon>
        <taxon>Neisseriales</taxon>
        <taxon>Chitinibacteraceae</taxon>
        <taxon>Chitinimonas</taxon>
    </lineage>
</organism>
<comment type="caution">
    <text evidence="2">The sequence shown here is derived from an EMBL/GenBank/DDBJ whole genome shotgun (WGS) entry which is preliminary data.</text>
</comment>
<proteinExistence type="predicted"/>
<reference evidence="3" key="1">
    <citation type="journal article" date="2019" name="Int. J. Syst. Evol. Microbiol.">
        <title>The Global Catalogue of Microorganisms (GCM) 10K type strain sequencing project: providing services to taxonomists for standard genome sequencing and annotation.</title>
        <authorList>
            <consortium name="The Broad Institute Genomics Platform"/>
            <consortium name="The Broad Institute Genome Sequencing Center for Infectious Disease"/>
            <person name="Wu L."/>
            <person name="Ma J."/>
        </authorList>
    </citation>
    <scope>NUCLEOTIDE SEQUENCE [LARGE SCALE GENOMIC DNA]</scope>
    <source>
        <strain evidence="3">LMG 29894</strain>
    </source>
</reference>
<protein>
    <recommendedName>
        <fullName evidence="4">Lytic transglycosylase domain-containing protein</fullName>
    </recommendedName>
</protein>
<feature type="signal peptide" evidence="1">
    <location>
        <begin position="1"/>
        <end position="26"/>
    </location>
</feature>
<dbReference type="EMBL" id="JBHSBU010000001">
    <property type="protein sequence ID" value="MFC4161272.1"/>
    <property type="molecule type" value="Genomic_DNA"/>
</dbReference>
<keyword evidence="1" id="KW-0732">Signal</keyword>
<name>A0ABV8MWB7_9NEIS</name>
<feature type="chain" id="PRO_5046084830" description="Lytic transglycosylase domain-containing protein" evidence="1">
    <location>
        <begin position="27"/>
        <end position="751"/>
    </location>
</feature>
<dbReference type="Proteomes" id="UP001595791">
    <property type="component" value="Unassembled WGS sequence"/>
</dbReference>
<evidence type="ECO:0008006" key="4">
    <source>
        <dbReference type="Google" id="ProtNLM"/>
    </source>
</evidence>
<keyword evidence="3" id="KW-1185">Reference proteome</keyword>
<evidence type="ECO:0000256" key="1">
    <source>
        <dbReference type="SAM" id="SignalP"/>
    </source>
</evidence>
<evidence type="ECO:0000313" key="2">
    <source>
        <dbReference type="EMBL" id="MFC4161272.1"/>
    </source>
</evidence>
<evidence type="ECO:0000313" key="3">
    <source>
        <dbReference type="Proteomes" id="UP001595791"/>
    </source>
</evidence>